<protein>
    <submittedName>
        <fullName evidence="2">Uncharacterized protein</fullName>
    </submittedName>
</protein>
<gene>
    <name evidence="2" type="ORF">AMECASPLE_039144</name>
</gene>
<sequence>MLSRQCNLINGKGRSVLDRLHQAIGHSMDDARITRALSLCKKVVCSFSYSCNKENWLMSKCSWVFQVTNLPQKLPRLLLIERVLEHKRALSKVLSVDMKTRPFVPTCQDRGSGGSAESSKTSSGFH</sequence>
<feature type="compositionally biased region" description="Low complexity" evidence="1">
    <location>
        <begin position="115"/>
        <end position="126"/>
    </location>
</feature>
<evidence type="ECO:0000313" key="2">
    <source>
        <dbReference type="EMBL" id="MEQ2290025.1"/>
    </source>
</evidence>
<proteinExistence type="predicted"/>
<dbReference type="Proteomes" id="UP001469553">
    <property type="component" value="Unassembled WGS sequence"/>
</dbReference>
<organism evidence="2 3">
    <name type="scientific">Ameca splendens</name>
    <dbReference type="NCBI Taxonomy" id="208324"/>
    <lineage>
        <taxon>Eukaryota</taxon>
        <taxon>Metazoa</taxon>
        <taxon>Chordata</taxon>
        <taxon>Craniata</taxon>
        <taxon>Vertebrata</taxon>
        <taxon>Euteleostomi</taxon>
        <taxon>Actinopterygii</taxon>
        <taxon>Neopterygii</taxon>
        <taxon>Teleostei</taxon>
        <taxon>Neoteleostei</taxon>
        <taxon>Acanthomorphata</taxon>
        <taxon>Ovalentaria</taxon>
        <taxon>Atherinomorphae</taxon>
        <taxon>Cyprinodontiformes</taxon>
        <taxon>Goodeidae</taxon>
        <taxon>Ameca</taxon>
    </lineage>
</organism>
<comment type="caution">
    <text evidence="2">The sequence shown here is derived from an EMBL/GenBank/DDBJ whole genome shotgun (WGS) entry which is preliminary data.</text>
</comment>
<accession>A0ABV0Y8M5</accession>
<evidence type="ECO:0000313" key="3">
    <source>
        <dbReference type="Proteomes" id="UP001469553"/>
    </source>
</evidence>
<feature type="region of interest" description="Disordered" evidence="1">
    <location>
        <begin position="105"/>
        <end position="126"/>
    </location>
</feature>
<dbReference type="EMBL" id="JAHRIP010026648">
    <property type="protein sequence ID" value="MEQ2290025.1"/>
    <property type="molecule type" value="Genomic_DNA"/>
</dbReference>
<keyword evidence="3" id="KW-1185">Reference proteome</keyword>
<evidence type="ECO:0000256" key="1">
    <source>
        <dbReference type="SAM" id="MobiDB-lite"/>
    </source>
</evidence>
<reference evidence="2 3" key="1">
    <citation type="submission" date="2021-06" db="EMBL/GenBank/DDBJ databases">
        <authorList>
            <person name="Palmer J.M."/>
        </authorList>
    </citation>
    <scope>NUCLEOTIDE SEQUENCE [LARGE SCALE GENOMIC DNA]</scope>
    <source>
        <strain evidence="2 3">AS_MEX2019</strain>
        <tissue evidence="2">Muscle</tissue>
    </source>
</reference>
<name>A0ABV0Y8M5_9TELE</name>